<dbReference type="Proteomes" id="UP000053127">
    <property type="component" value="Unassembled WGS sequence"/>
</dbReference>
<reference evidence="3 4" key="1">
    <citation type="submission" date="2015-10" db="EMBL/GenBank/DDBJ databases">
        <title>Draft genome sequence of Streptomyces yokosukanensis DSM 40224, type strain for the species Streptomyces yokosukanensis.</title>
        <authorList>
            <person name="Ruckert C."/>
            <person name="Winkler A."/>
            <person name="Kalinowski J."/>
            <person name="Kampfer P."/>
            <person name="Glaeser S."/>
        </authorList>
    </citation>
    <scope>NUCLEOTIDE SEQUENCE [LARGE SCALE GENOMIC DNA]</scope>
    <source>
        <strain evidence="3 4">DSM 40224</strain>
    </source>
</reference>
<dbReference type="Gene3D" id="2.130.10.10">
    <property type="entry name" value="YVTN repeat-like/Quinoprotein amine dehydrogenase"/>
    <property type="match status" value="2"/>
</dbReference>
<evidence type="ECO:0000313" key="4">
    <source>
        <dbReference type="Proteomes" id="UP000053127"/>
    </source>
</evidence>
<accession>A0A101NYL3</accession>
<evidence type="ECO:0000259" key="2">
    <source>
        <dbReference type="Pfam" id="PF13360"/>
    </source>
</evidence>
<evidence type="ECO:0000313" key="3">
    <source>
        <dbReference type="EMBL" id="KUN01705.1"/>
    </source>
</evidence>
<feature type="transmembrane region" description="Helical" evidence="1">
    <location>
        <begin position="28"/>
        <end position="49"/>
    </location>
</feature>
<dbReference type="Pfam" id="PF13360">
    <property type="entry name" value="PQQ_2"/>
    <property type="match status" value="1"/>
</dbReference>
<dbReference type="OrthoDB" id="4326117at2"/>
<sequence length="496" mass="53656">MGFGPPPSMYTQSALAADESRARRRRRVLGAGVAVAVVLACLGAGLFWYHSDGRNQGRTDAKAAGQAPDAVRETLEKPSVSPEGQVVVKHDEAKLTDKTRYAPGTWATGKIVARAVANRIDGYKIGSQWDSDNTAWTLPLDGHVCAVSRDVTADGRTAVVVQPARAQKSGKTGICNEVLMVDLDTGKKLWQKKMPSADFAYVTNTNIALTKGVVAIAWGLGAVAYDMDSGDRLWNNTLASSQCHDEGYAGGRALLGLVKCGEWDNATYRVEKIEPRTGKTLWRYSVSKGVQAVYLPSADPPVIAVSAGDVLVTDLITLDPKNGGRLATISMSKYKPDCDVGMYFGLLDKCYGIVVSRDRIFVKSKDETDIAKPENHITAFDPEKGTAVATFDGRPFQSVFPVRANGDDLIIYRSTLDDVQPAAVVDWNPRTDKETPYLLFHLPEDDEGALSDPEQSVVVYEQGHVFFAGRELSRDDAHPKDPVLSVIGVGTAGLKH</sequence>
<protein>
    <recommendedName>
        <fullName evidence="2">Pyrrolo-quinoline quinone repeat domain-containing protein</fullName>
    </recommendedName>
</protein>
<dbReference type="InterPro" id="IPR002372">
    <property type="entry name" value="PQQ_rpt_dom"/>
</dbReference>
<gene>
    <name evidence="3" type="ORF">AQI95_30555</name>
</gene>
<comment type="caution">
    <text evidence="3">The sequence shown here is derived from an EMBL/GenBank/DDBJ whole genome shotgun (WGS) entry which is preliminary data.</text>
</comment>
<organism evidence="3 4">
    <name type="scientific">Streptomyces yokosukanensis</name>
    <dbReference type="NCBI Taxonomy" id="67386"/>
    <lineage>
        <taxon>Bacteria</taxon>
        <taxon>Bacillati</taxon>
        <taxon>Actinomycetota</taxon>
        <taxon>Actinomycetes</taxon>
        <taxon>Kitasatosporales</taxon>
        <taxon>Streptomycetaceae</taxon>
        <taxon>Streptomyces</taxon>
    </lineage>
</organism>
<proteinExistence type="predicted"/>
<dbReference type="PANTHER" id="PTHR34512:SF30">
    <property type="entry name" value="OUTER MEMBRANE PROTEIN ASSEMBLY FACTOR BAMB"/>
    <property type="match status" value="1"/>
</dbReference>
<dbReference type="SUPFAM" id="SSF50998">
    <property type="entry name" value="Quinoprotein alcohol dehydrogenase-like"/>
    <property type="match status" value="1"/>
</dbReference>
<evidence type="ECO:0000256" key="1">
    <source>
        <dbReference type="SAM" id="Phobius"/>
    </source>
</evidence>
<feature type="domain" description="Pyrrolo-quinoline quinone repeat" evidence="2">
    <location>
        <begin position="131"/>
        <end position="241"/>
    </location>
</feature>
<keyword evidence="1" id="KW-0812">Transmembrane</keyword>
<name>A0A101NYL3_9ACTN</name>
<dbReference type="EMBL" id="LMWN01000042">
    <property type="protein sequence ID" value="KUN01705.1"/>
    <property type="molecule type" value="Genomic_DNA"/>
</dbReference>
<dbReference type="InterPro" id="IPR015943">
    <property type="entry name" value="WD40/YVTN_repeat-like_dom_sf"/>
</dbReference>
<keyword evidence="1" id="KW-0472">Membrane</keyword>
<keyword evidence="1" id="KW-1133">Transmembrane helix</keyword>
<keyword evidence="4" id="KW-1185">Reference proteome</keyword>
<dbReference type="PANTHER" id="PTHR34512">
    <property type="entry name" value="CELL SURFACE PROTEIN"/>
    <property type="match status" value="1"/>
</dbReference>
<dbReference type="InterPro" id="IPR011047">
    <property type="entry name" value="Quinoprotein_ADH-like_sf"/>
</dbReference>
<dbReference type="AlphaFoldDB" id="A0A101NYL3"/>